<comment type="subcellular location">
    <subcellularLocation>
        <location evidence="1">Secreted</location>
    </subcellularLocation>
</comment>
<dbReference type="PRINTS" id="PR00313">
    <property type="entry name" value="CABNDNGRPT"/>
</dbReference>
<dbReference type="Gene3D" id="3.40.390.10">
    <property type="entry name" value="Collagenase (Catalytic Domain)"/>
    <property type="match status" value="1"/>
</dbReference>
<protein>
    <recommendedName>
        <fullName evidence="4">Peptidase metallopeptidase domain-containing protein</fullName>
    </recommendedName>
</protein>
<dbReference type="InterPro" id="IPR011049">
    <property type="entry name" value="Serralysin-like_metalloprot_C"/>
</dbReference>
<comment type="similarity">
    <text evidence="2">Belongs to the peptidase M10B family.</text>
</comment>
<evidence type="ECO:0000313" key="6">
    <source>
        <dbReference type="Proteomes" id="UP001144205"/>
    </source>
</evidence>
<dbReference type="Gene3D" id="2.150.10.10">
    <property type="entry name" value="Serralysin-like metalloprotease, C-terminal"/>
    <property type="match status" value="1"/>
</dbReference>
<keyword evidence="3" id="KW-0964">Secreted</keyword>
<dbReference type="Proteomes" id="UP001144205">
    <property type="component" value="Unassembled WGS sequence"/>
</dbReference>
<dbReference type="PROSITE" id="PS00330">
    <property type="entry name" value="HEMOLYSIN_CALCIUM"/>
    <property type="match status" value="1"/>
</dbReference>
<comment type="caution">
    <text evidence="5">The sequence shown here is derived from an EMBL/GenBank/DDBJ whole genome shotgun (WGS) entry which is preliminary data.</text>
</comment>
<evidence type="ECO:0000313" key="5">
    <source>
        <dbReference type="EMBL" id="GKY86634.1"/>
    </source>
</evidence>
<keyword evidence="6" id="KW-1185">Reference proteome</keyword>
<proteinExistence type="inferred from homology"/>
<evidence type="ECO:0000256" key="3">
    <source>
        <dbReference type="ARBA" id="ARBA00022525"/>
    </source>
</evidence>
<dbReference type="Pfam" id="PF01400">
    <property type="entry name" value="Astacin"/>
    <property type="match status" value="1"/>
</dbReference>
<evidence type="ECO:0000256" key="2">
    <source>
        <dbReference type="ARBA" id="ARBA00009490"/>
    </source>
</evidence>
<evidence type="ECO:0000256" key="1">
    <source>
        <dbReference type="ARBA" id="ARBA00004613"/>
    </source>
</evidence>
<dbReference type="CDD" id="cd04277">
    <property type="entry name" value="ZnMc_serralysin_like"/>
    <property type="match status" value="1"/>
</dbReference>
<dbReference type="PANTHER" id="PTHR38340">
    <property type="entry name" value="S-LAYER PROTEIN"/>
    <property type="match status" value="1"/>
</dbReference>
<dbReference type="RefSeq" id="WP_281840596.1">
    <property type="nucleotide sequence ID" value="NZ_BROH01000001.1"/>
</dbReference>
<name>A0ABQ5LNV7_9RHOB</name>
<dbReference type="EMBL" id="BROH01000001">
    <property type="protein sequence ID" value="GKY86634.1"/>
    <property type="molecule type" value="Genomic_DNA"/>
</dbReference>
<dbReference type="InterPro" id="IPR018511">
    <property type="entry name" value="Hemolysin-typ_Ca-bd_CS"/>
</dbReference>
<dbReference type="InterPro" id="IPR034033">
    <property type="entry name" value="Serralysin-like"/>
</dbReference>
<dbReference type="SUPFAM" id="SSF51120">
    <property type="entry name" value="beta-Roll"/>
    <property type="match status" value="2"/>
</dbReference>
<evidence type="ECO:0000259" key="4">
    <source>
        <dbReference type="SMART" id="SM00235"/>
    </source>
</evidence>
<dbReference type="InterPro" id="IPR001343">
    <property type="entry name" value="Hemolysn_Ca-bd"/>
</dbReference>
<dbReference type="PANTHER" id="PTHR38340:SF1">
    <property type="entry name" value="S-LAYER PROTEIN"/>
    <property type="match status" value="1"/>
</dbReference>
<dbReference type="SUPFAM" id="SSF55486">
    <property type="entry name" value="Metalloproteases ('zincins'), catalytic domain"/>
    <property type="match status" value="1"/>
</dbReference>
<dbReference type="InterPro" id="IPR050557">
    <property type="entry name" value="RTX_toxin/Mannuronan_C5-epim"/>
</dbReference>
<dbReference type="InterPro" id="IPR001506">
    <property type="entry name" value="Peptidase_M12A"/>
</dbReference>
<accession>A0ABQ5LNV7</accession>
<reference evidence="5" key="1">
    <citation type="journal article" date="2023" name="Int. J. Syst. Evol. Microbiol.">
        <title>Sinisalibacter aestuarii sp. nov., isolated from estuarine sediment of the Arakawa River.</title>
        <authorList>
            <person name="Arafat S.T."/>
            <person name="Hirano S."/>
            <person name="Sato A."/>
            <person name="Takeuchi K."/>
            <person name="Yasuda T."/>
            <person name="Terahara T."/>
            <person name="Hamada M."/>
            <person name="Kobayashi T."/>
        </authorList>
    </citation>
    <scope>NUCLEOTIDE SEQUENCE</scope>
    <source>
        <strain evidence="5">B-399</strain>
    </source>
</reference>
<gene>
    <name evidence="5" type="ORF">STA1M1_05030</name>
</gene>
<feature type="domain" description="Peptidase metallopeptidase" evidence="4">
    <location>
        <begin position="12"/>
        <end position="194"/>
    </location>
</feature>
<organism evidence="5 6">
    <name type="scientific">Sinisalibacter aestuarii</name>
    <dbReference type="NCBI Taxonomy" id="2949426"/>
    <lineage>
        <taxon>Bacteria</taxon>
        <taxon>Pseudomonadati</taxon>
        <taxon>Pseudomonadota</taxon>
        <taxon>Alphaproteobacteria</taxon>
        <taxon>Rhodobacterales</taxon>
        <taxon>Roseobacteraceae</taxon>
        <taxon>Sinisalibacter</taxon>
    </lineage>
</organism>
<dbReference type="Pfam" id="PF00353">
    <property type="entry name" value="HemolysinCabind"/>
    <property type="match status" value="3"/>
</dbReference>
<dbReference type="InterPro" id="IPR006026">
    <property type="entry name" value="Peptidase_Metallo"/>
</dbReference>
<sequence length="476" mass="52475">MELVSDYRALLSDYRWNGMTKTGTPVFVTYAFLTNSEVPTLDQYQPYENNGYSAFTAAQQASFRKAIAHYAKVTGIHFVEVDKPSDAMLMVMNAEGSDWGGWANYGIGERDFTSSGYLVIDSAGNYAPGSYSYETILHELGHAMGLKHPFDGELQLVARLDNQDHTLMSYTSNGVNDQALAHLDIDALTYIYGNPRAVRPDWDWWFDDRQHIFHLTGSGQADKLLGTNTESILDGRAGNDRLFGRDYDDIAYGRKGNDWFMLGDGFNMARGGKGSDRFINYWGDDEFRGGNGRDTVGFGLSLTGVTVDIGTTDEQFAMGNDRFFSIENVLGSNQDDTIFGSSIRNVLRGRPGDDVIYGRGGHDVIYGGNGNDQLWGGWGRDRLSAGAGTDTLTGAFGADTFVFRPDQGEATITDFEDRTDRIALSDFGFSTKNQAVAHFSELGTANDLQVEFDYHGTRIIIHGADLADISHADLLI</sequence>
<dbReference type="InterPro" id="IPR024079">
    <property type="entry name" value="MetalloPept_cat_dom_sf"/>
</dbReference>
<dbReference type="SMART" id="SM00235">
    <property type="entry name" value="ZnMc"/>
    <property type="match status" value="1"/>
</dbReference>